<reference evidence="2 3" key="1">
    <citation type="submission" date="2024-05" db="EMBL/GenBank/DDBJ databases">
        <authorList>
            <person name="Duchaud E."/>
        </authorList>
    </citation>
    <scope>NUCLEOTIDE SEQUENCE [LARGE SCALE GENOMIC DNA]</scope>
    <source>
        <strain evidence="2">Ena-SAMPLE-TAB-13-05-2024-13:56:06:370-140305</strain>
    </source>
</reference>
<evidence type="ECO:0000313" key="2">
    <source>
        <dbReference type="EMBL" id="CAL2104745.1"/>
    </source>
</evidence>
<sequence>MKILKVLLLIVTFVTFYSCSNNSDNIQDDNNIPTPKEYNFSITQSLNDIQELDKVEFKIGNKEDANINEVKWYVNNNSVEGYYDLHYTFSAFGEFKIKAEIIYYKPQSSNSETKIVEKTVTVKEKPKYLVTVKKVEVLAYSYFENFKYNQFNRCSMKSYFQIEGKDEVGGDAILHTSSENLENARVYLYDFKVMSWDISAVDYKIKVYKTGNYYPNSQWYSSIFKFYGASVVYGEAYKELTSYYLDLNPYRITKPSEVLANSGGLQIKLTLEWN</sequence>
<proteinExistence type="predicted"/>
<dbReference type="PROSITE" id="PS51257">
    <property type="entry name" value="PROKAR_LIPOPROTEIN"/>
    <property type="match status" value="1"/>
</dbReference>
<dbReference type="EMBL" id="CAXJRC010000001">
    <property type="protein sequence ID" value="CAL2104745.1"/>
    <property type="molecule type" value="Genomic_DNA"/>
</dbReference>
<accession>A0ABM9PGK2</accession>
<evidence type="ECO:0008006" key="4">
    <source>
        <dbReference type="Google" id="ProtNLM"/>
    </source>
</evidence>
<feature type="chain" id="PRO_5046104488" description="PKD domain-containing protein" evidence="1">
    <location>
        <begin position="24"/>
        <end position="274"/>
    </location>
</feature>
<evidence type="ECO:0000256" key="1">
    <source>
        <dbReference type="SAM" id="SignalP"/>
    </source>
</evidence>
<dbReference type="RefSeq" id="WP_348736399.1">
    <property type="nucleotide sequence ID" value="NZ_CAXJRC010000001.1"/>
</dbReference>
<keyword evidence="3" id="KW-1185">Reference proteome</keyword>
<evidence type="ECO:0000313" key="3">
    <source>
        <dbReference type="Proteomes" id="UP001497602"/>
    </source>
</evidence>
<feature type="signal peptide" evidence="1">
    <location>
        <begin position="1"/>
        <end position="23"/>
    </location>
</feature>
<keyword evidence="1" id="KW-0732">Signal</keyword>
<comment type="caution">
    <text evidence="2">The sequence shown here is derived from an EMBL/GenBank/DDBJ whole genome shotgun (WGS) entry which is preliminary data.</text>
</comment>
<organism evidence="2 3">
    <name type="scientific">Tenacibaculum vairaonense</name>
    <dbReference type="NCBI Taxonomy" id="3137860"/>
    <lineage>
        <taxon>Bacteria</taxon>
        <taxon>Pseudomonadati</taxon>
        <taxon>Bacteroidota</taxon>
        <taxon>Flavobacteriia</taxon>
        <taxon>Flavobacteriales</taxon>
        <taxon>Flavobacteriaceae</taxon>
        <taxon>Tenacibaculum</taxon>
    </lineage>
</organism>
<gene>
    <name evidence="2" type="ORF">T190115A13A_100033</name>
</gene>
<dbReference type="Proteomes" id="UP001497602">
    <property type="component" value="Unassembled WGS sequence"/>
</dbReference>
<protein>
    <recommendedName>
        <fullName evidence="4">PKD domain-containing protein</fullName>
    </recommendedName>
</protein>
<name>A0ABM9PGK2_9FLAO</name>